<protein>
    <submittedName>
        <fullName evidence="2">Uncharacterized protein</fullName>
    </submittedName>
</protein>
<dbReference type="AlphaFoldDB" id="W7T579"/>
<dbReference type="EMBL" id="AZIL01002276">
    <property type="protein sequence ID" value="EWM22160.1"/>
    <property type="molecule type" value="Genomic_DNA"/>
</dbReference>
<keyword evidence="3" id="KW-1185">Reference proteome</keyword>
<proteinExistence type="inferred from homology"/>
<dbReference type="Proteomes" id="UP000019335">
    <property type="component" value="Unassembled WGS sequence"/>
</dbReference>
<accession>W7T579</accession>
<dbReference type="Pfam" id="PF14956">
    <property type="entry name" value="DUF4505"/>
    <property type="match status" value="1"/>
</dbReference>
<reference evidence="2 3" key="1">
    <citation type="journal article" date="2014" name="Mol. Plant">
        <title>Chromosome Scale Genome Assembly and Transcriptome Profiling of Nannochloropsis gaditana in Nitrogen Depletion.</title>
        <authorList>
            <person name="Corteggiani Carpinelli E."/>
            <person name="Telatin A."/>
            <person name="Vitulo N."/>
            <person name="Forcato C."/>
            <person name="D'Angelo M."/>
            <person name="Schiavon R."/>
            <person name="Vezzi A."/>
            <person name="Giacometti G.M."/>
            <person name="Morosinotto T."/>
            <person name="Valle G."/>
        </authorList>
    </citation>
    <scope>NUCLEOTIDE SEQUENCE [LARGE SCALE GENOMIC DNA]</scope>
    <source>
        <strain evidence="2 3">B-31</strain>
    </source>
</reference>
<evidence type="ECO:0000313" key="2">
    <source>
        <dbReference type="EMBL" id="EWM22160.1"/>
    </source>
</evidence>
<gene>
    <name evidence="2" type="ORF">Naga_100064g29</name>
</gene>
<dbReference type="InterPro" id="IPR028108">
    <property type="entry name" value="DUF4505"/>
</dbReference>
<sequence length="212" mass="24120">MSPCVYHRNRQSTKISMKRMLAHVRYPACTHRISCPCTSFSTSSSSPAPGSEDAYLDEWMRKQIKSFAFYEEEGLQRRYFYTVDLQGRLYLEESPVKNMTSCLKDDKFLNFFFRQIRRNDTGLHPSYPFVSPCGKEMNYLLPADMPVVFHDLLPALSGNEKSGDRGDCLVFGGGLQQRFDPSRVHLRRGAGVGNATCSTGVAFHVKIPWNVL</sequence>
<name>W7T579_9STRA</name>
<dbReference type="PANTHER" id="PTHR31449:SF3">
    <property type="entry name" value="UPF0598 PROTEIN C8ORF82"/>
    <property type="match status" value="1"/>
</dbReference>
<organism evidence="2 3">
    <name type="scientific">Nannochloropsis gaditana</name>
    <dbReference type="NCBI Taxonomy" id="72520"/>
    <lineage>
        <taxon>Eukaryota</taxon>
        <taxon>Sar</taxon>
        <taxon>Stramenopiles</taxon>
        <taxon>Ochrophyta</taxon>
        <taxon>Eustigmatophyceae</taxon>
        <taxon>Eustigmatales</taxon>
        <taxon>Monodopsidaceae</taxon>
        <taxon>Nannochloropsis</taxon>
    </lineage>
</organism>
<comment type="caution">
    <text evidence="2">The sequence shown here is derived from an EMBL/GenBank/DDBJ whole genome shotgun (WGS) entry which is preliminary data.</text>
</comment>
<evidence type="ECO:0000256" key="1">
    <source>
        <dbReference type="ARBA" id="ARBA00006322"/>
    </source>
</evidence>
<dbReference type="OrthoDB" id="10260024at2759"/>
<dbReference type="PANTHER" id="PTHR31449">
    <property type="entry name" value="UPF0598 PROTEIN C8ORF82"/>
    <property type="match status" value="1"/>
</dbReference>
<comment type="similarity">
    <text evidence="1">Belongs to the UPF0598 family.</text>
</comment>
<evidence type="ECO:0000313" key="3">
    <source>
        <dbReference type="Proteomes" id="UP000019335"/>
    </source>
</evidence>